<comment type="similarity">
    <text evidence="1">Belongs to the polysaccharide synthase family.</text>
</comment>
<evidence type="ECO:0000256" key="2">
    <source>
        <dbReference type="SAM" id="Phobius"/>
    </source>
</evidence>
<keyword evidence="5" id="KW-1185">Reference proteome</keyword>
<dbReference type="SUPFAM" id="SSF51735">
    <property type="entry name" value="NAD(P)-binding Rossmann-fold domains"/>
    <property type="match status" value="1"/>
</dbReference>
<feature type="transmembrane region" description="Helical" evidence="2">
    <location>
        <begin position="81"/>
        <end position="105"/>
    </location>
</feature>
<keyword evidence="2" id="KW-0472">Membrane</keyword>
<feature type="transmembrane region" description="Helical" evidence="2">
    <location>
        <begin position="111"/>
        <end position="135"/>
    </location>
</feature>
<dbReference type="Gene3D" id="3.40.50.720">
    <property type="entry name" value="NAD(P)-binding Rossmann-like Domain"/>
    <property type="match status" value="2"/>
</dbReference>
<evidence type="ECO:0000313" key="4">
    <source>
        <dbReference type="EMBL" id="SDD26893.1"/>
    </source>
</evidence>
<dbReference type="InterPro" id="IPR029063">
    <property type="entry name" value="SAM-dependent_MTases_sf"/>
</dbReference>
<dbReference type="OrthoDB" id="9803111at2"/>
<dbReference type="Pfam" id="PF02719">
    <property type="entry name" value="Polysacc_synt_2"/>
    <property type="match status" value="1"/>
</dbReference>
<evidence type="ECO:0000259" key="3">
    <source>
        <dbReference type="Pfam" id="PF02719"/>
    </source>
</evidence>
<dbReference type="SUPFAM" id="SSF53335">
    <property type="entry name" value="S-adenosyl-L-methionine-dependent methyltransferases"/>
    <property type="match status" value="1"/>
</dbReference>
<keyword evidence="2" id="KW-1133">Transmembrane helix</keyword>
<name>A0A1G6TCU8_9PROT</name>
<gene>
    <name evidence="4" type="ORF">SAMN04488071_0196</name>
</gene>
<dbReference type="STRING" id="637679.GCA_001550055_00693"/>
<dbReference type="AlphaFoldDB" id="A0A1G6TCU8"/>
<dbReference type="EMBL" id="FNAK01000001">
    <property type="protein sequence ID" value="SDD26893.1"/>
    <property type="molecule type" value="Genomic_DNA"/>
</dbReference>
<accession>A0A1G6TCU8</accession>
<reference evidence="4 5" key="1">
    <citation type="submission" date="2016-10" db="EMBL/GenBank/DDBJ databases">
        <authorList>
            <person name="de Groot N.N."/>
        </authorList>
    </citation>
    <scope>NUCLEOTIDE SEQUENCE [LARGE SCALE GENOMIC DNA]</scope>
    <source>
        <strain evidence="4 5">CGMCC 1.9109</strain>
    </source>
</reference>
<organism evidence="4 5">
    <name type="scientific">Kordiimonas lacus</name>
    <dbReference type="NCBI Taxonomy" id="637679"/>
    <lineage>
        <taxon>Bacteria</taxon>
        <taxon>Pseudomonadati</taxon>
        <taxon>Pseudomonadota</taxon>
        <taxon>Alphaproteobacteria</taxon>
        <taxon>Kordiimonadales</taxon>
        <taxon>Kordiimonadaceae</taxon>
        <taxon>Kordiimonas</taxon>
    </lineage>
</organism>
<keyword evidence="2" id="KW-0812">Transmembrane</keyword>
<dbReference type="InterPro" id="IPR003869">
    <property type="entry name" value="Polysac_CapD-like"/>
</dbReference>
<dbReference type="InterPro" id="IPR051203">
    <property type="entry name" value="Polysaccharide_Synthase-Rel"/>
</dbReference>
<dbReference type="PANTHER" id="PTHR43318">
    <property type="entry name" value="UDP-N-ACETYLGLUCOSAMINE 4,6-DEHYDRATASE"/>
    <property type="match status" value="1"/>
</dbReference>
<dbReference type="RefSeq" id="WP_074519241.1">
    <property type="nucleotide sequence ID" value="NZ_FNAK01000001.1"/>
</dbReference>
<sequence length="614" mass="66989">MLNYLHALPRPVKRAIHLAVDLFLIPFSLLVAFQLRLTALVPYNYINSILELSGILIVVGAPLSVYLRIPSIQLKAYEQSAVLRTCLWVVTLMVVSMLASFVFAIPTPRTVPLIFGLSLFLMSVGTRILGAYVLSKVENFTQDSTPVAIYGAGAAGIQLISALRNSCEVRCVVLVDDNPSLQGVIIAGLRVEPPGNLKKHVASGCIERVLLAIPSLPDPKKREIILRLSDLNCEVQSLPSYVEIIKSGSLANSLEEITPDDLLGREKVQLDIAGTSSAYHGKRVLITGAGGSIGSELCRQVLAFGVNSLVLFDQSEFALYSIERELKPQAEALGVTLNAYLGSVADYLRMRQIIEREQIETVLHAAAYKHVPLVESNEVEGLRNNVLGTYFTAKASVEFGVERFILISTDKAVRPTSFMGATKRMAELTIQDMDSHAEKTVFTMVRFGNVLGSSGSVVPLFKSQIGNGGPLTVTHPDITRYFMTIPEASRLVLLAGSFAEGGEVFVLDMGEPVKIYDLACRMITLSGRALKSEDNQDGDIEIQFTGLRPGEKLYEELLIDATSLPTMHPKIMRVSEGKLTSAEMAQILDDVQSAVEALDARAARKIISRWVCPV</sequence>
<proteinExistence type="inferred from homology"/>
<dbReference type="InterPro" id="IPR036291">
    <property type="entry name" value="NAD(P)-bd_dom_sf"/>
</dbReference>
<feature type="transmembrane region" description="Helical" evidence="2">
    <location>
        <begin position="45"/>
        <end position="69"/>
    </location>
</feature>
<feature type="domain" description="Polysaccharide biosynthesis protein CapD-like" evidence="3">
    <location>
        <begin position="284"/>
        <end position="575"/>
    </location>
</feature>
<dbReference type="CDD" id="cd05237">
    <property type="entry name" value="UDP_invert_4-6DH_SDR_e"/>
    <property type="match status" value="1"/>
</dbReference>
<dbReference type="Proteomes" id="UP000183685">
    <property type="component" value="Unassembled WGS sequence"/>
</dbReference>
<evidence type="ECO:0000256" key="1">
    <source>
        <dbReference type="ARBA" id="ARBA00007430"/>
    </source>
</evidence>
<feature type="transmembrane region" description="Helical" evidence="2">
    <location>
        <begin position="15"/>
        <end position="33"/>
    </location>
</feature>
<protein>
    <submittedName>
        <fullName evidence="4">NDP-sugar epimerase, includes UDP-GlcNAc-inverting 4,6-dehydratase FlaA1 and capsular polysaccharide biosynthesis protein EpsC</fullName>
    </submittedName>
</protein>
<evidence type="ECO:0000313" key="5">
    <source>
        <dbReference type="Proteomes" id="UP000183685"/>
    </source>
</evidence>
<dbReference type="PANTHER" id="PTHR43318:SF1">
    <property type="entry name" value="POLYSACCHARIDE BIOSYNTHESIS PROTEIN EPSC-RELATED"/>
    <property type="match status" value="1"/>
</dbReference>